<accession>A0A4U5LVB0</accession>
<name>A0A4U5LVB0_STECR</name>
<dbReference type="EMBL" id="AZBU02000012">
    <property type="protein sequence ID" value="TKR60079.1"/>
    <property type="molecule type" value="Genomic_DNA"/>
</dbReference>
<gene>
    <name evidence="1" type="ORF">L596_029664</name>
</gene>
<evidence type="ECO:0000313" key="1">
    <source>
        <dbReference type="EMBL" id="TKR60079.1"/>
    </source>
</evidence>
<keyword evidence="2" id="KW-1185">Reference proteome</keyword>
<dbReference type="AlphaFoldDB" id="A0A4U5LVB0"/>
<evidence type="ECO:0000313" key="2">
    <source>
        <dbReference type="Proteomes" id="UP000298663"/>
    </source>
</evidence>
<reference evidence="1 2" key="1">
    <citation type="journal article" date="2015" name="Genome Biol.">
        <title>Comparative genomics of Steinernema reveals deeply conserved gene regulatory networks.</title>
        <authorList>
            <person name="Dillman A.R."/>
            <person name="Macchietto M."/>
            <person name="Porter C.F."/>
            <person name="Rogers A."/>
            <person name="Williams B."/>
            <person name="Antoshechkin I."/>
            <person name="Lee M.M."/>
            <person name="Goodwin Z."/>
            <person name="Lu X."/>
            <person name="Lewis E.E."/>
            <person name="Goodrich-Blair H."/>
            <person name="Stock S.P."/>
            <person name="Adams B.J."/>
            <person name="Sternberg P.W."/>
            <person name="Mortazavi A."/>
        </authorList>
    </citation>
    <scope>NUCLEOTIDE SEQUENCE [LARGE SCALE GENOMIC DNA]</scope>
    <source>
        <strain evidence="1 2">ALL</strain>
    </source>
</reference>
<reference evidence="1 2" key="2">
    <citation type="journal article" date="2019" name="G3 (Bethesda)">
        <title>Hybrid Assembly of the Genome of the Entomopathogenic Nematode Steinernema carpocapsae Identifies the X-Chromosome.</title>
        <authorList>
            <person name="Serra L."/>
            <person name="Macchietto M."/>
            <person name="Macias-Munoz A."/>
            <person name="McGill C.J."/>
            <person name="Rodriguez I.M."/>
            <person name="Rodriguez B."/>
            <person name="Murad R."/>
            <person name="Mortazavi A."/>
        </authorList>
    </citation>
    <scope>NUCLEOTIDE SEQUENCE [LARGE SCALE GENOMIC DNA]</scope>
    <source>
        <strain evidence="1 2">ALL</strain>
    </source>
</reference>
<proteinExistence type="predicted"/>
<organism evidence="1 2">
    <name type="scientific">Steinernema carpocapsae</name>
    <name type="common">Entomopathogenic nematode</name>
    <dbReference type="NCBI Taxonomy" id="34508"/>
    <lineage>
        <taxon>Eukaryota</taxon>
        <taxon>Metazoa</taxon>
        <taxon>Ecdysozoa</taxon>
        <taxon>Nematoda</taxon>
        <taxon>Chromadorea</taxon>
        <taxon>Rhabditida</taxon>
        <taxon>Tylenchina</taxon>
        <taxon>Panagrolaimomorpha</taxon>
        <taxon>Strongyloidoidea</taxon>
        <taxon>Steinernematidae</taxon>
        <taxon>Steinernema</taxon>
    </lineage>
</organism>
<protein>
    <submittedName>
        <fullName evidence="1">Uncharacterized protein</fullName>
    </submittedName>
</protein>
<sequence length="117" mass="13098">MGLALSSWPDCVKSSTSTNTEKELIGKADDYCSEALSKSLALATSEDVVLLASFRRVQWCFPTCHSHTAKSKLLTCLVNNDESIRRLMFKLNVGAITKQRTLLVEMSHENRCSFLIR</sequence>
<dbReference type="Proteomes" id="UP000298663">
    <property type="component" value="Unassembled WGS sequence"/>
</dbReference>
<comment type="caution">
    <text evidence="1">The sequence shown here is derived from an EMBL/GenBank/DDBJ whole genome shotgun (WGS) entry which is preliminary data.</text>
</comment>